<dbReference type="EMBL" id="UGHR01000001">
    <property type="protein sequence ID" value="STQ91506.1"/>
    <property type="molecule type" value="Genomic_DNA"/>
</dbReference>
<evidence type="ECO:0000313" key="5">
    <source>
        <dbReference type="EMBL" id="STQ91506.1"/>
    </source>
</evidence>
<dbReference type="Gene3D" id="3.90.79.10">
    <property type="entry name" value="Nucleoside Triphosphate Pyrophosphohydrolase"/>
    <property type="match status" value="1"/>
</dbReference>
<dbReference type="EMBL" id="SMBT01000003">
    <property type="protein sequence ID" value="TCU88422.1"/>
    <property type="molecule type" value="Genomic_DNA"/>
</dbReference>
<evidence type="ECO:0000259" key="3">
    <source>
        <dbReference type="PROSITE" id="PS51186"/>
    </source>
</evidence>
<organism evidence="5 7">
    <name type="scientific">Iodobacter fluviatilis</name>
    <dbReference type="NCBI Taxonomy" id="537"/>
    <lineage>
        <taxon>Bacteria</taxon>
        <taxon>Pseudomonadati</taxon>
        <taxon>Pseudomonadota</taxon>
        <taxon>Betaproteobacteria</taxon>
        <taxon>Neisseriales</taxon>
        <taxon>Chitinibacteraceae</taxon>
        <taxon>Iodobacter</taxon>
    </lineage>
</organism>
<dbReference type="PROSITE" id="PS00893">
    <property type="entry name" value="NUDIX_BOX"/>
    <property type="match status" value="1"/>
</dbReference>
<dbReference type="PROSITE" id="PS51186">
    <property type="entry name" value="GNAT"/>
    <property type="match status" value="1"/>
</dbReference>
<dbReference type="CDD" id="cd04301">
    <property type="entry name" value="NAT_SF"/>
    <property type="match status" value="1"/>
</dbReference>
<dbReference type="Pfam" id="PF00583">
    <property type="entry name" value="Acetyltransf_1"/>
    <property type="match status" value="1"/>
</dbReference>
<dbReference type="PANTHER" id="PTHR43736">
    <property type="entry name" value="ADP-RIBOSE PYROPHOSPHATASE"/>
    <property type="match status" value="1"/>
</dbReference>
<proteinExistence type="predicted"/>
<evidence type="ECO:0000256" key="2">
    <source>
        <dbReference type="ARBA" id="ARBA00022801"/>
    </source>
</evidence>
<accession>A0A377Q8A5</accession>
<evidence type="ECO:0000259" key="4">
    <source>
        <dbReference type="PROSITE" id="PS51462"/>
    </source>
</evidence>
<keyword evidence="8" id="KW-1185">Reference proteome</keyword>
<dbReference type="SUPFAM" id="SSF55729">
    <property type="entry name" value="Acyl-CoA N-acyltransferases (Nat)"/>
    <property type="match status" value="1"/>
</dbReference>
<dbReference type="GO" id="GO:0016747">
    <property type="term" value="F:acyltransferase activity, transferring groups other than amino-acyl groups"/>
    <property type="evidence" value="ECO:0007669"/>
    <property type="project" value="InterPro"/>
</dbReference>
<dbReference type="InterPro" id="IPR000086">
    <property type="entry name" value="NUDIX_hydrolase_dom"/>
</dbReference>
<dbReference type="PROSITE" id="PS51462">
    <property type="entry name" value="NUDIX"/>
    <property type="match status" value="1"/>
</dbReference>
<dbReference type="InterPro" id="IPR000182">
    <property type="entry name" value="GNAT_dom"/>
</dbReference>
<dbReference type="Proteomes" id="UP000295794">
    <property type="component" value="Unassembled WGS sequence"/>
</dbReference>
<dbReference type="InterPro" id="IPR020084">
    <property type="entry name" value="NUDIX_hydrolase_CS"/>
</dbReference>
<dbReference type="SUPFAM" id="SSF55811">
    <property type="entry name" value="Nudix"/>
    <property type="match status" value="1"/>
</dbReference>
<dbReference type="GO" id="GO:0016787">
    <property type="term" value="F:hydrolase activity"/>
    <property type="evidence" value="ECO:0007669"/>
    <property type="project" value="UniProtKB-KW"/>
</dbReference>
<dbReference type="EC" id="3.6.1.-" evidence="5"/>
<keyword evidence="2 5" id="KW-0378">Hydrolase</keyword>
<dbReference type="InterPro" id="IPR015797">
    <property type="entry name" value="NUDIX_hydrolase-like_dom_sf"/>
</dbReference>
<evidence type="ECO:0000313" key="6">
    <source>
        <dbReference type="EMBL" id="TCU88422.1"/>
    </source>
</evidence>
<dbReference type="PANTHER" id="PTHR43736:SF1">
    <property type="entry name" value="DIHYDRONEOPTERIN TRIPHOSPHATE DIPHOSPHATASE"/>
    <property type="match status" value="1"/>
</dbReference>
<reference evidence="6 8" key="2">
    <citation type="submission" date="2019-03" db="EMBL/GenBank/DDBJ databases">
        <title>Genomic Encyclopedia of Type Strains, Phase IV (KMG-IV): sequencing the most valuable type-strain genomes for metagenomic binning, comparative biology and taxonomic classification.</title>
        <authorList>
            <person name="Goeker M."/>
        </authorList>
    </citation>
    <scope>NUCLEOTIDE SEQUENCE [LARGE SCALE GENOMIC DNA]</scope>
    <source>
        <strain evidence="6 8">DSM 3764</strain>
    </source>
</reference>
<evidence type="ECO:0000313" key="7">
    <source>
        <dbReference type="Proteomes" id="UP000255108"/>
    </source>
</evidence>
<reference evidence="5 7" key="1">
    <citation type="submission" date="2018-06" db="EMBL/GenBank/DDBJ databases">
        <authorList>
            <consortium name="Pathogen Informatics"/>
            <person name="Doyle S."/>
        </authorList>
    </citation>
    <scope>NUCLEOTIDE SEQUENCE [LARGE SCALE GENOMIC DNA]</scope>
    <source>
        <strain evidence="5 7">NCTC11159</strain>
    </source>
</reference>
<dbReference type="Gene3D" id="3.40.630.30">
    <property type="match status" value="1"/>
</dbReference>
<name>A0A377Q8A5_9NEIS</name>
<feature type="domain" description="N-acetyltransferase" evidence="3">
    <location>
        <begin position="8"/>
        <end position="165"/>
    </location>
</feature>
<dbReference type="AlphaFoldDB" id="A0A377Q8A5"/>
<dbReference type="CDD" id="cd04664">
    <property type="entry name" value="NUDIX_DHNTPase_like"/>
    <property type="match status" value="1"/>
</dbReference>
<dbReference type="InterPro" id="IPR016181">
    <property type="entry name" value="Acyl_CoA_acyltransferase"/>
</dbReference>
<protein>
    <submittedName>
        <fullName evidence="5">Dihydroneopterin triphosphate pyrophosphatase</fullName>
        <ecNumber evidence="5">3.6.1.-</ecNumber>
    </submittedName>
    <submittedName>
        <fullName evidence="6">Ribosomal protein S18 acetylase RimI-like enzyme</fullName>
    </submittedName>
</protein>
<feature type="domain" description="Nudix hydrolase" evidence="4">
    <location>
        <begin position="170"/>
        <end position="311"/>
    </location>
</feature>
<dbReference type="Pfam" id="PF00293">
    <property type="entry name" value="NUDIX"/>
    <property type="match status" value="1"/>
</dbReference>
<gene>
    <name evidence="5" type="primary">nudB_2</name>
    <name evidence="6" type="ORF">EV682_1035</name>
    <name evidence="5" type="ORF">NCTC11159_02579</name>
</gene>
<dbReference type="Proteomes" id="UP000255108">
    <property type="component" value="Unassembled WGS sequence"/>
</dbReference>
<sequence>MPLANKMLHHRPIQSSDQALIWDLLHIALWDPPPSGLRPKEVLNDERVRIYAADWGKDGDVGVMALLGTHVIGACWMRLLPRQQGLAWIDETTPQLAIALFADYQQQGYGSGLLRSALDSARATGYRQVSLTVHPENPAKRLYEKYGFQEVGQRNGYCLMLCKLGPLPARLAHSVQVFLFKEDHGQRYWLLLQRHARPDLALPDFWQGVSGAMEVGESLCDTALREVWEETGIRLLQLRNTGFHHHYPIKPQWRAAYGAEPSHVTEYIFCAQINTDPILSTEHKNWHWYPFEAALEMLSFENNANGLKAAQACIAHTEKTQ</sequence>
<comment type="cofactor">
    <cofactor evidence="1">
        <name>Mg(2+)</name>
        <dbReference type="ChEBI" id="CHEBI:18420"/>
    </cofactor>
</comment>
<evidence type="ECO:0000313" key="8">
    <source>
        <dbReference type="Proteomes" id="UP000295794"/>
    </source>
</evidence>
<evidence type="ECO:0000256" key="1">
    <source>
        <dbReference type="ARBA" id="ARBA00001946"/>
    </source>
</evidence>
<dbReference type="OrthoDB" id="5525374at2"/>